<protein>
    <submittedName>
        <fullName evidence="1">Uncharacterized protein</fullName>
    </submittedName>
</protein>
<dbReference type="AlphaFoldDB" id="A0A5A5TKZ0"/>
<evidence type="ECO:0000313" key="2">
    <source>
        <dbReference type="Proteomes" id="UP000322530"/>
    </source>
</evidence>
<gene>
    <name evidence="1" type="ORF">KDI_53230</name>
</gene>
<proteinExistence type="predicted"/>
<keyword evidence="2" id="KW-1185">Reference proteome</keyword>
<dbReference type="OrthoDB" id="1333924at2"/>
<reference evidence="1 2" key="1">
    <citation type="submission" date="2019-01" db="EMBL/GenBank/DDBJ databases">
        <title>Draft genome sequence of Dictyobacter sp. Uno17.</title>
        <authorList>
            <person name="Wang C.M."/>
            <person name="Zheng Y."/>
            <person name="Sakai Y."/>
            <person name="Abe K."/>
            <person name="Yokota A."/>
            <person name="Yabe S."/>
        </authorList>
    </citation>
    <scope>NUCLEOTIDE SEQUENCE [LARGE SCALE GENOMIC DNA]</scope>
    <source>
        <strain evidence="1 2">Uno17</strain>
    </source>
</reference>
<dbReference type="Proteomes" id="UP000322530">
    <property type="component" value="Unassembled WGS sequence"/>
</dbReference>
<dbReference type="EMBL" id="BIXY01000142">
    <property type="protein sequence ID" value="GCF11759.1"/>
    <property type="molecule type" value="Genomic_DNA"/>
</dbReference>
<dbReference type="RefSeq" id="WP_149404560.1">
    <property type="nucleotide sequence ID" value="NZ_BIXY01000142.1"/>
</dbReference>
<evidence type="ECO:0000313" key="1">
    <source>
        <dbReference type="EMBL" id="GCF11759.1"/>
    </source>
</evidence>
<accession>A0A5A5TKZ0</accession>
<organism evidence="1 2">
    <name type="scientific">Dictyobacter arantiisoli</name>
    <dbReference type="NCBI Taxonomy" id="2014874"/>
    <lineage>
        <taxon>Bacteria</taxon>
        <taxon>Bacillati</taxon>
        <taxon>Chloroflexota</taxon>
        <taxon>Ktedonobacteria</taxon>
        <taxon>Ktedonobacterales</taxon>
        <taxon>Dictyobacteraceae</taxon>
        <taxon>Dictyobacter</taxon>
    </lineage>
</organism>
<name>A0A5A5TKZ0_9CHLR</name>
<sequence length="138" mass="16240">MLHFYEQYQQGYYQEVYDDLLALQDQIYKPSLYEDASAIMRSIMQRVRINTERIMQRLPNIGFVYSKGLARHFTTEHEKEVYEKTFPLFQPPKSDVQEQVALLEQLSGSLPLSLRFFYEEVGYVNFVGAFSSMKAEDA</sequence>
<comment type="caution">
    <text evidence="1">The sequence shown here is derived from an EMBL/GenBank/DDBJ whole genome shotgun (WGS) entry which is preliminary data.</text>
</comment>